<feature type="region of interest" description="Disordered" evidence="8">
    <location>
        <begin position="181"/>
        <end position="233"/>
    </location>
</feature>
<keyword evidence="3" id="KW-0175">Coiled coil</keyword>
<dbReference type="GO" id="GO:0043565">
    <property type="term" value="F:sequence-specific DNA binding"/>
    <property type="evidence" value="ECO:0007669"/>
    <property type="project" value="InterPro"/>
</dbReference>
<dbReference type="EMBL" id="CACTIH010005836">
    <property type="protein sequence ID" value="CAA3002418.1"/>
    <property type="molecule type" value="Genomic_DNA"/>
</dbReference>
<dbReference type="Proteomes" id="UP000594638">
    <property type="component" value="Unassembled WGS sequence"/>
</dbReference>
<dbReference type="PANTHER" id="PTHR31429">
    <property type="entry name" value="WRKY TRANSCRIPTION FACTOR 36-RELATED"/>
    <property type="match status" value="1"/>
</dbReference>
<dbReference type="SUPFAM" id="SSF118290">
    <property type="entry name" value="WRKY DNA-binding domain"/>
    <property type="match status" value="1"/>
</dbReference>
<dbReference type="Gene3D" id="2.20.25.80">
    <property type="entry name" value="WRKY domain"/>
    <property type="match status" value="1"/>
</dbReference>
<keyword evidence="5" id="KW-0804">Transcription</keyword>
<evidence type="ECO:0000259" key="9">
    <source>
        <dbReference type="PROSITE" id="PS50811"/>
    </source>
</evidence>
<keyword evidence="2" id="KW-0805">Transcription regulation</keyword>
<feature type="region of interest" description="Disordered" evidence="8">
    <location>
        <begin position="475"/>
        <end position="506"/>
    </location>
</feature>
<feature type="region of interest" description="Disordered" evidence="8">
    <location>
        <begin position="1"/>
        <end position="40"/>
    </location>
</feature>
<evidence type="ECO:0000256" key="3">
    <source>
        <dbReference type="ARBA" id="ARBA00023054"/>
    </source>
</evidence>
<proteinExistence type="inferred from homology"/>
<dbReference type="InterPro" id="IPR036576">
    <property type="entry name" value="WRKY_dom_sf"/>
</dbReference>
<dbReference type="GO" id="GO:0005634">
    <property type="term" value="C:nucleus"/>
    <property type="evidence" value="ECO:0007669"/>
    <property type="project" value="UniProtKB-SubCell"/>
</dbReference>
<evidence type="ECO:0000256" key="2">
    <source>
        <dbReference type="ARBA" id="ARBA00023015"/>
    </source>
</evidence>
<gene>
    <name evidence="10" type="ORF">OLEA9_A099667</name>
</gene>
<evidence type="ECO:0000313" key="11">
    <source>
        <dbReference type="Proteomes" id="UP000594638"/>
    </source>
</evidence>
<dbReference type="OrthoDB" id="779182at2759"/>
<dbReference type="SMART" id="SM00774">
    <property type="entry name" value="WRKY"/>
    <property type="match status" value="1"/>
</dbReference>
<reference evidence="10 11" key="1">
    <citation type="submission" date="2019-12" db="EMBL/GenBank/DDBJ databases">
        <authorList>
            <person name="Alioto T."/>
            <person name="Alioto T."/>
            <person name="Gomez Garrido J."/>
        </authorList>
    </citation>
    <scope>NUCLEOTIDE SEQUENCE [LARGE SCALE GENOMIC DNA]</scope>
</reference>
<evidence type="ECO:0000256" key="8">
    <source>
        <dbReference type="SAM" id="MobiDB-lite"/>
    </source>
</evidence>
<feature type="compositionally biased region" description="Polar residues" evidence="8">
    <location>
        <begin position="212"/>
        <end position="222"/>
    </location>
</feature>
<protein>
    <submittedName>
        <fullName evidence="10">Probable WRKY transcription factor 9</fullName>
    </submittedName>
</protein>
<feature type="compositionally biased region" description="Acidic residues" evidence="8">
    <location>
        <begin position="1"/>
        <end position="10"/>
    </location>
</feature>
<keyword evidence="6" id="KW-0539">Nucleus</keyword>
<accession>A0A8S0TEV6</accession>
<comment type="caution">
    <text evidence="10">The sequence shown here is derived from an EMBL/GenBank/DDBJ whole genome shotgun (WGS) entry which is preliminary data.</text>
</comment>
<dbReference type="PROSITE" id="PS50811">
    <property type="entry name" value="WRKY"/>
    <property type="match status" value="1"/>
</dbReference>
<sequence>MEKLEEETDREMEIDLSLKLDSQEEAKTDEQPPQLQKNRAGNEFLLENRLKEKSQEIIVGDDQKSIEYYSSVDSKRDKLPILQMKMNQMKEENKILRSSVEQTMKDYYDLQIKVNMIQKNNQNKDPKIFFSLNGNDEPSDQETNRIPKIFDIKNQTLLSPLRREDDMSDNTELGLSLTLKSSEKKVEAEDEQKEKKEDREGLTTWIQGKLHGSSTLPGITSHVTSPSRRKSRVSVRARCETATMNDGCQWRKYGQKTAKGNPFPRAYYRCTVAPGCPVRKQVQRCLEDMSILITTYEGTHNHPPPVGPKAIASTASGDSSDPFLDAISTSNQTHFPYPYPYPYPYPNPYNMINIPSTPYIPHLRNMYPNDPSKGIVLDLTNSACDRQFLGTGPSQYRTGQPTGQLGYSWLPKPGKYNGANRFFSGPELGEGMEPKGEGSNDINKHLKENMSAIPSDPKFRVAVAAAISSVLINNKESPTACPRGGESGSSPWVLESTSASAAAKSL</sequence>
<dbReference type="GO" id="GO:0003700">
    <property type="term" value="F:DNA-binding transcription factor activity"/>
    <property type="evidence" value="ECO:0007669"/>
    <property type="project" value="InterPro"/>
</dbReference>
<evidence type="ECO:0000256" key="7">
    <source>
        <dbReference type="ARBA" id="ARBA00061007"/>
    </source>
</evidence>
<dbReference type="InterPro" id="IPR003657">
    <property type="entry name" value="WRKY_dom"/>
</dbReference>
<keyword evidence="4" id="KW-0238">DNA-binding</keyword>
<dbReference type="Gramene" id="OE9A099667T1">
    <property type="protein sequence ID" value="OE9A099667C1"/>
    <property type="gene ID" value="OE9A099667"/>
</dbReference>
<evidence type="ECO:0000256" key="6">
    <source>
        <dbReference type="ARBA" id="ARBA00023242"/>
    </source>
</evidence>
<evidence type="ECO:0000256" key="5">
    <source>
        <dbReference type="ARBA" id="ARBA00023163"/>
    </source>
</evidence>
<keyword evidence="11" id="KW-1185">Reference proteome</keyword>
<feature type="compositionally biased region" description="Basic and acidic residues" evidence="8">
    <location>
        <begin position="11"/>
        <end position="30"/>
    </location>
</feature>
<feature type="domain" description="WRKY" evidence="9">
    <location>
        <begin position="239"/>
        <end position="305"/>
    </location>
</feature>
<evidence type="ECO:0000313" key="10">
    <source>
        <dbReference type="EMBL" id="CAA3002418.1"/>
    </source>
</evidence>
<evidence type="ECO:0000256" key="4">
    <source>
        <dbReference type="ARBA" id="ARBA00023125"/>
    </source>
</evidence>
<dbReference type="PANTHER" id="PTHR31429:SF54">
    <property type="entry name" value="WRKY TRANSCRIPTION FACTOR 9-RELATED"/>
    <property type="match status" value="1"/>
</dbReference>
<evidence type="ECO:0000256" key="1">
    <source>
        <dbReference type="ARBA" id="ARBA00004123"/>
    </source>
</evidence>
<dbReference type="Pfam" id="PF03106">
    <property type="entry name" value="WRKY"/>
    <property type="match status" value="1"/>
</dbReference>
<comment type="similarity">
    <text evidence="7">Belongs to the WRKY group II-b family.</text>
</comment>
<name>A0A8S0TEV6_OLEEU</name>
<comment type="subcellular location">
    <subcellularLocation>
        <location evidence="1">Nucleus</location>
    </subcellularLocation>
</comment>
<dbReference type="InterPro" id="IPR044810">
    <property type="entry name" value="WRKY_plant"/>
</dbReference>
<dbReference type="AlphaFoldDB" id="A0A8S0TEV6"/>
<feature type="compositionally biased region" description="Basic and acidic residues" evidence="8">
    <location>
        <begin position="181"/>
        <end position="201"/>
    </location>
</feature>
<dbReference type="FunFam" id="2.20.25.80:FF:000002">
    <property type="entry name" value="probable WRKY transcription factor 31"/>
    <property type="match status" value="1"/>
</dbReference>
<organism evidence="10 11">
    <name type="scientific">Olea europaea subsp. europaea</name>
    <dbReference type="NCBI Taxonomy" id="158383"/>
    <lineage>
        <taxon>Eukaryota</taxon>
        <taxon>Viridiplantae</taxon>
        <taxon>Streptophyta</taxon>
        <taxon>Embryophyta</taxon>
        <taxon>Tracheophyta</taxon>
        <taxon>Spermatophyta</taxon>
        <taxon>Magnoliopsida</taxon>
        <taxon>eudicotyledons</taxon>
        <taxon>Gunneridae</taxon>
        <taxon>Pentapetalae</taxon>
        <taxon>asterids</taxon>
        <taxon>lamiids</taxon>
        <taxon>Lamiales</taxon>
        <taxon>Oleaceae</taxon>
        <taxon>Oleeae</taxon>
        <taxon>Olea</taxon>
    </lineage>
</organism>